<dbReference type="RefSeq" id="WP_267220816.1">
    <property type="nucleotide sequence ID" value="NZ_JAPCWC010000008.1"/>
</dbReference>
<proteinExistence type="predicted"/>
<keyword evidence="2" id="KW-1185">Reference proteome</keyword>
<name>A0ABV6SF74_9SPHN</name>
<evidence type="ECO:0000313" key="2">
    <source>
        <dbReference type="Proteomes" id="UP001589858"/>
    </source>
</evidence>
<comment type="caution">
    <text evidence="1">The sequence shown here is derived from an EMBL/GenBank/DDBJ whole genome shotgun (WGS) entry which is preliminary data.</text>
</comment>
<organism evidence="1 2">
    <name type="scientific">Novosphingobium clariflavum</name>
    <dbReference type="NCBI Taxonomy" id="2029884"/>
    <lineage>
        <taxon>Bacteria</taxon>
        <taxon>Pseudomonadati</taxon>
        <taxon>Pseudomonadota</taxon>
        <taxon>Alphaproteobacteria</taxon>
        <taxon>Sphingomonadales</taxon>
        <taxon>Sphingomonadaceae</taxon>
        <taxon>Novosphingobium</taxon>
    </lineage>
</organism>
<accession>A0ABV6SF74</accession>
<reference evidence="1 2" key="1">
    <citation type="submission" date="2024-09" db="EMBL/GenBank/DDBJ databases">
        <authorList>
            <person name="Sun Q."/>
            <person name="Mori K."/>
        </authorList>
    </citation>
    <scope>NUCLEOTIDE SEQUENCE [LARGE SCALE GENOMIC DNA]</scope>
    <source>
        <strain evidence="1 2">CICC 11035S</strain>
    </source>
</reference>
<protein>
    <submittedName>
        <fullName evidence="1">Uncharacterized protein</fullName>
    </submittedName>
</protein>
<dbReference type="EMBL" id="JBHLTM010000089">
    <property type="protein sequence ID" value="MFC0687616.1"/>
    <property type="molecule type" value="Genomic_DNA"/>
</dbReference>
<sequence>MKLIIILAAAAATATVNHKVEIDGKTYRVEVKGRTVEVFDKSAFTKRSPEAGQRLKAAVKAATGCQITEEYWEAAHLAGILDCSNSPS</sequence>
<evidence type="ECO:0000313" key="1">
    <source>
        <dbReference type="EMBL" id="MFC0687616.1"/>
    </source>
</evidence>
<gene>
    <name evidence="1" type="ORF">ACFFF8_23790</name>
</gene>
<dbReference type="Proteomes" id="UP001589858">
    <property type="component" value="Unassembled WGS sequence"/>
</dbReference>